<evidence type="ECO:0000313" key="2">
    <source>
        <dbReference type="Proteomes" id="UP000035218"/>
    </source>
</evidence>
<dbReference type="AlphaFoldDB" id="A0A837KHU8"/>
<gene>
    <name evidence="1" type="ORF">AA984_22400</name>
</gene>
<sequence length="73" mass="8789">MNNALWRLDADHLAAYTEDIGIMARIRRYYPDVEPMARYYRAGKRIAVQYRVPNRRKRSMRRMLGVDVECVRN</sequence>
<protein>
    <submittedName>
        <fullName evidence="1">Uncharacterized protein</fullName>
    </submittedName>
</protein>
<reference evidence="1 2" key="1">
    <citation type="submission" date="2015-05" db="EMBL/GenBank/DDBJ databases">
        <title>Genome sequencing project for genomic taxonomy and phylogenomics of Bacillus-like bacteria.</title>
        <authorList>
            <person name="Liu B."/>
            <person name="Wang J."/>
            <person name="Zhu Y."/>
            <person name="Liu G."/>
            <person name="Chen Q."/>
            <person name="Chen Z."/>
            <person name="Lan J."/>
            <person name="Che J."/>
            <person name="Ge C."/>
            <person name="Shi H."/>
            <person name="Pan Z."/>
            <person name="Liu X."/>
        </authorList>
    </citation>
    <scope>NUCLEOTIDE SEQUENCE [LARGE SCALE GENOMIC DNA]</scope>
    <source>
        <strain evidence="1 2">DSM 9885</strain>
    </source>
</reference>
<dbReference type="Proteomes" id="UP000035218">
    <property type="component" value="Unassembled WGS sequence"/>
</dbReference>
<dbReference type="EMBL" id="LDCN01000008">
    <property type="protein sequence ID" value="KLH96763.1"/>
    <property type="molecule type" value="Genomic_DNA"/>
</dbReference>
<comment type="caution">
    <text evidence="1">The sequence shown here is derived from an EMBL/GenBank/DDBJ whole genome shotgun (WGS) entry which is preliminary data.</text>
</comment>
<name>A0A837KHU8_9BACL</name>
<evidence type="ECO:0000313" key="1">
    <source>
        <dbReference type="EMBL" id="KLH96763.1"/>
    </source>
</evidence>
<accession>A0A837KHU8</accession>
<dbReference type="GeneID" id="87587802"/>
<proteinExistence type="predicted"/>
<organism evidence="1 2">
    <name type="scientific">Brevibacillus formosus</name>
    <dbReference type="NCBI Taxonomy" id="54913"/>
    <lineage>
        <taxon>Bacteria</taxon>
        <taxon>Bacillati</taxon>
        <taxon>Bacillota</taxon>
        <taxon>Bacilli</taxon>
        <taxon>Bacillales</taxon>
        <taxon>Paenibacillaceae</taxon>
        <taxon>Brevibacillus</taxon>
    </lineage>
</organism>
<dbReference type="OrthoDB" id="2652798at2"/>
<dbReference type="RefSeq" id="WP_047072952.1">
    <property type="nucleotide sequence ID" value="NZ_BJOL01000014.1"/>
</dbReference>